<reference evidence="2" key="1">
    <citation type="submission" date="2022-11" db="UniProtKB">
        <authorList>
            <consortium name="WormBaseParasite"/>
        </authorList>
    </citation>
    <scope>IDENTIFICATION</scope>
</reference>
<dbReference type="WBParaSite" id="JU765_v2.g17845.t1">
    <property type="protein sequence ID" value="JU765_v2.g17845.t1"/>
    <property type="gene ID" value="JU765_v2.g17845"/>
</dbReference>
<evidence type="ECO:0000313" key="2">
    <source>
        <dbReference type="WBParaSite" id="JU765_v2.g17845.t1"/>
    </source>
</evidence>
<name>A0AC34QNF3_9BILA</name>
<accession>A0AC34QNF3</accession>
<proteinExistence type="predicted"/>
<protein>
    <submittedName>
        <fullName evidence="2">DNA-(apurinic or apyrimidinic site) endonuclease</fullName>
    </submittedName>
</protein>
<sequence>MGRWIHAEFDNVHVIGTYVINSGDRLQNLPTRHEWETHVLDKLKELDKDKPVIYLGDLNVAHNEIDLKNAEANRNKSAGFTDQEREDLTTLLDAGFVDVYRKLYPDEKDCYTYWSYLSSARARNAGWRIDYFIVSERIFDKVEAFKRRPEIYGSDHCPIELSIKI</sequence>
<dbReference type="Proteomes" id="UP000887576">
    <property type="component" value="Unplaced"/>
</dbReference>
<organism evidence="1 2">
    <name type="scientific">Panagrolaimus sp. JU765</name>
    <dbReference type="NCBI Taxonomy" id="591449"/>
    <lineage>
        <taxon>Eukaryota</taxon>
        <taxon>Metazoa</taxon>
        <taxon>Ecdysozoa</taxon>
        <taxon>Nematoda</taxon>
        <taxon>Chromadorea</taxon>
        <taxon>Rhabditida</taxon>
        <taxon>Tylenchina</taxon>
        <taxon>Panagrolaimomorpha</taxon>
        <taxon>Panagrolaimoidea</taxon>
        <taxon>Panagrolaimidae</taxon>
        <taxon>Panagrolaimus</taxon>
    </lineage>
</organism>
<evidence type="ECO:0000313" key="1">
    <source>
        <dbReference type="Proteomes" id="UP000887576"/>
    </source>
</evidence>